<keyword evidence="4 6" id="KW-1133">Transmembrane helix</keyword>
<feature type="transmembrane region" description="Helical" evidence="6">
    <location>
        <begin position="386"/>
        <end position="406"/>
    </location>
</feature>
<feature type="transmembrane region" description="Helical" evidence="6">
    <location>
        <begin position="21"/>
        <end position="48"/>
    </location>
</feature>
<comment type="subcellular location">
    <subcellularLocation>
        <location evidence="1">Cell membrane</location>
        <topology evidence="1">Multi-pass membrane protein</topology>
    </subcellularLocation>
</comment>
<evidence type="ECO:0000256" key="5">
    <source>
        <dbReference type="ARBA" id="ARBA00023136"/>
    </source>
</evidence>
<dbReference type="PANTHER" id="PTHR23513:SF18">
    <property type="entry name" value="INTEGRAL MEMBRANE PROTEIN"/>
    <property type="match status" value="1"/>
</dbReference>
<dbReference type="InterPro" id="IPR036259">
    <property type="entry name" value="MFS_trans_sf"/>
</dbReference>
<keyword evidence="5 6" id="KW-0472">Membrane</keyword>
<accession>A0ABW7GMQ6</accession>
<evidence type="ECO:0000313" key="8">
    <source>
        <dbReference type="Proteomes" id="UP001606302"/>
    </source>
</evidence>
<dbReference type="Pfam" id="PF07690">
    <property type="entry name" value="MFS_1"/>
    <property type="match status" value="1"/>
</dbReference>
<evidence type="ECO:0000256" key="2">
    <source>
        <dbReference type="ARBA" id="ARBA00022475"/>
    </source>
</evidence>
<dbReference type="EMBL" id="JBIGHX010000006">
    <property type="protein sequence ID" value="MFG6463249.1"/>
    <property type="molecule type" value="Genomic_DNA"/>
</dbReference>
<name>A0ABW7GMQ6_9BURK</name>
<comment type="caution">
    <text evidence="7">The sequence shown here is derived from an EMBL/GenBank/DDBJ whole genome shotgun (WGS) entry which is preliminary data.</text>
</comment>
<evidence type="ECO:0000256" key="4">
    <source>
        <dbReference type="ARBA" id="ARBA00022989"/>
    </source>
</evidence>
<feature type="transmembrane region" description="Helical" evidence="6">
    <location>
        <begin position="235"/>
        <end position="255"/>
    </location>
</feature>
<dbReference type="RefSeq" id="WP_394512186.1">
    <property type="nucleotide sequence ID" value="NZ_JBIGHX010000006.1"/>
</dbReference>
<dbReference type="Proteomes" id="UP001606302">
    <property type="component" value="Unassembled WGS sequence"/>
</dbReference>
<reference evidence="7 8" key="1">
    <citation type="submission" date="2024-08" db="EMBL/GenBank/DDBJ databases">
        <authorList>
            <person name="Lu H."/>
        </authorList>
    </citation>
    <scope>NUCLEOTIDE SEQUENCE [LARGE SCALE GENOMIC DNA]</scope>
    <source>
        <strain evidence="7 8">DXS20W</strain>
    </source>
</reference>
<keyword evidence="8" id="KW-1185">Reference proteome</keyword>
<evidence type="ECO:0000256" key="3">
    <source>
        <dbReference type="ARBA" id="ARBA00022692"/>
    </source>
</evidence>
<evidence type="ECO:0000256" key="1">
    <source>
        <dbReference type="ARBA" id="ARBA00004651"/>
    </source>
</evidence>
<feature type="transmembrane region" description="Helical" evidence="6">
    <location>
        <begin position="88"/>
        <end position="107"/>
    </location>
</feature>
<proteinExistence type="predicted"/>
<protein>
    <submittedName>
        <fullName evidence="7">MFS transporter</fullName>
    </submittedName>
</protein>
<dbReference type="Gene3D" id="1.20.1250.20">
    <property type="entry name" value="MFS general substrate transporter like domains"/>
    <property type="match status" value="1"/>
</dbReference>
<feature type="transmembrane region" description="Helical" evidence="6">
    <location>
        <begin position="322"/>
        <end position="343"/>
    </location>
</feature>
<organism evidence="7 8">
    <name type="scientific">Pelomonas lactea</name>
    <dbReference type="NCBI Taxonomy" id="3299030"/>
    <lineage>
        <taxon>Bacteria</taxon>
        <taxon>Pseudomonadati</taxon>
        <taxon>Pseudomonadota</taxon>
        <taxon>Betaproteobacteria</taxon>
        <taxon>Burkholderiales</taxon>
        <taxon>Sphaerotilaceae</taxon>
        <taxon>Roseateles</taxon>
    </lineage>
</organism>
<dbReference type="PANTHER" id="PTHR23513">
    <property type="entry name" value="INTEGRAL MEMBRANE EFFLUX PROTEIN-RELATED"/>
    <property type="match status" value="1"/>
</dbReference>
<evidence type="ECO:0000256" key="6">
    <source>
        <dbReference type="SAM" id="Phobius"/>
    </source>
</evidence>
<keyword evidence="2" id="KW-1003">Cell membrane</keyword>
<dbReference type="InterPro" id="IPR011701">
    <property type="entry name" value="MFS"/>
</dbReference>
<feature type="transmembrane region" description="Helical" evidence="6">
    <location>
        <begin position="54"/>
        <end position="76"/>
    </location>
</feature>
<keyword evidence="3 6" id="KW-0812">Transmembrane</keyword>
<dbReference type="SUPFAM" id="SSF103473">
    <property type="entry name" value="MFS general substrate transporter"/>
    <property type="match status" value="1"/>
</dbReference>
<feature type="transmembrane region" description="Helical" evidence="6">
    <location>
        <begin position="299"/>
        <end position="316"/>
    </location>
</feature>
<feature type="transmembrane region" description="Helical" evidence="6">
    <location>
        <begin position="178"/>
        <end position="199"/>
    </location>
</feature>
<gene>
    <name evidence="7" type="ORF">ACG04Q_16880</name>
</gene>
<feature type="transmembrane region" description="Helical" evidence="6">
    <location>
        <begin position="267"/>
        <end position="287"/>
    </location>
</feature>
<evidence type="ECO:0000313" key="7">
    <source>
        <dbReference type="EMBL" id="MFG6463249.1"/>
    </source>
</evidence>
<feature type="transmembrane region" description="Helical" evidence="6">
    <location>
        <begin position="355"/>
        <end position="380"/>
    </location>
</feature>
<sequence>MNHLAHRLLPSDARDALRAHPALRVLLLTDVLVLLAELGAAVVLPWWIASRGGAAAIAAFSVTVAVAAFFIAPALSPFGDRLCKARQITRGLAVLVAVAALLAVLSFAGVFHVALLAALAVVQVAALSFVGPPREALLAELVAPAQLPAALRLRKTALAAGGIAGPLMAGAVLGAAGITAALCGYGVLLAAAALAATRLPRAAEPVRRQGGLARWWGELRAGLAAKWQVPMERGWTLVNFVVWVFQGPAVGLLIPLKVQALGLPGPWLGFALGALSAGVLVGSAFGAERLVRRLGRFRVRVGLGVLEGLALAGVGWTASPQLLLAGLALAGFCNAAMSLVGATHRALALPRDYRVRLIAAGSMTTQVAGALGPALVGMALARHGVAAVYTAWGLLMAASVLGFLLVPRFREFLTLGHDDVADWYRREYPAVFPAGPPAPADVRPLPSA</sequence>